<feature type="compositionally biased region" description="Low complexity" evidence="1">
    <location>
        <begin position="107"/>
        <end position="122"/>
    </location>
</feature>
<feature type="compositionally biased region" description="Low complexity" evidence="1">
    <location>
        <begin position="207"/>
        <end position="234"/>
    </location>
</feature>
<gene>
    <name evidence="3" type="ORF">PG999_003150</name>
</gene>
<evidence type="ECO:0000313" key="3">
    <source>
        <dbReference type="EMBL" id="KAK8130770.1"/>
    </source>
</evidence>
<protein>
    <submittedName>
        <fullName evidence="3">Uncharacterized protein</fullName>
    </submittedName>
</protein>
<feature type="compositionally biased region" description="Low complexity" evidence="1">
    <location>
        <begin position="282"/>
        <end position="331"/>
    </location>
</feature>
<evidence type="ECO:0000256" key="2">
    <source>
        <dbReference type="SAM" id="SignalP"/>
    </source>
</evidence>
<keyword evidence="2" id="KW-0732">Signal</keyword>
<feature type="compositionally biased region" description="Low complexity" evidence="1">
    <location>
        <begin position="339"/>
        <end position="356"/>
    </location>
</feature>
<feature type="compositionally biased region" description="Basic and acidic residues" evidence="1">
    <location>
        <begin position="123"/>
        <end position="136"/>
    </location>
</feature>
<feature type="chain" id="PRO_5044001871" evidence="2">
    <location>
        <begin position="18"/>
        <end position="831"/>
    </location>
</feature>
<sequence length="831" mass="89620">MKFYPLLLTGQLLAAQASDILQPRSSDDQALGNWCDDQANLDSAECQSLYAALDEAPASSQAADTAESTEAYNGSSFKRDPKKKKGKGGGGGGGGGGGRPTTRKADPTTTKAKPTTTKVDPTTTKKVDPTTTKKADPTTTKVDPTTTKNDKPTTTKVDPTTTKKVEPTTTKVDPTTTKKDDPTTTSKADLTTTKKDESTTTKRPDSTTKPTTKSDTSKAATTTKPTTKSGSTTKQDTTKSASTTAEKPSTTNSVKSDTSKQSHSTKATSITKSDSTTTEKPTSTASNKSESSKQSHSTKSNSATKSGSTKSGSTKSGSTTKSGSSTLTTSKPTASNFRSSTITSSASVSSSSASCSPNKRARGVKDGHVEKQSLGDAESSLDCAKNPPTMHITETKKPIGKYEKRMPQKCPKEFSQACYHYSSVMKIHAATKSMTEFTCGETRSNYRDNKDLKATALNDWGHTAVAKRSNKHQHWWPWAQGWIARKDDSKIGGLCERDEWPPAYFWPGDDYAKKNNMVQRVRMNPQKHNGGAGEIFKGFCATNDAMVTQKKKAGPLTLENKANVETVGKPEVKAASKGADGTETITSIVSVNTRHAVFKFEDWDNLPVDNDWYGLKQNDCWPKDLAKEDPGWALLTSDEFYETQHPNLKQYRELYTKPPPIQSLKDALQAHGGKPPHPFSKIDKAKFKADGYSNKARKAYYIADEYVGVLPSLDFALPLKRRGVSGGNATEEADLMVEARGAVELVDVRNMTIEDIHATSDEDLAQMGDAELDAWMARYMELLRKQGETSSNTEPPVSEARPTPVGQANPTAQPPSAGSLGFDVLPKPTAV</sequence>
<keyword evidence="4" id="KW-1185">Reference proteome</keyword>
<evidence type="ECO:0000256" key="1">
    <source>
        <dbReference type="SAM" id="MobiDB-lite"/>
    </source>
</evidence>
<feature type="compositionally biased region" description="Gly residues" evidence="1">
    <location>
        <begin position="88"/>
        <end position="99"/>
    </location>
</feature>
<organism evidence="3 4">
    <name type="scientific">Apiospora kogelbergensis</name>
    <dbReference type="NCBI Taxonomy" id="1337665"/>
    <lineage>
        <taxon>Eukaryota</taxon>
        <taxon>Fungi</taxon>
        <taxon>Dikarya</taxon>
        <taxon>Ascomycota</taxon>
        <taxon>Pezizomycotina</taxon>
        <taxon>Sordariomycetes</taxon>
        <taxon>Xylariomycetidae</taxon>
        <taxon>Amphisphaeriales</taxon>
        <taxon>Apiosporaceae</taxon>
        <taxon>Apiospora</taxon>
    </lineage>
</organism>
<evidence type="ECO:0000313" key="4">
    <source>
        <dbReference type="Proteomes" id="UP001392437"/>
    </source>
</evidence>
<feature type="compositionally biased region" description="Basic and acidic residues" evidence="1">
    <location>
        <begin position="363"/>
        <end position="373"/>
    </location>
</feature>
<dbReference type="EMBL" id="JAQQWP010000002">
    <property type="protein sequence ID" value="KAK8130770.1"/>
    <property type="molecule type" value="Genomic_DNA"/>
</dbReference>
<name>A0AAW0RAD8_9PEZI</name>
<feature type="region of interest" description="Disordered" evidence="1">
    <location>
        <begin position="786"/>
        <end position="831"/>
    </location>
</feature>
<accession>A0AAW0RAD8</accession>
<feature type="region of interest" description="Disordered" evidence="1">
    <location>
        <begin position="55"/>
        <end position="398"/>
    </location>
</feature>
<reference evidence="3 4" key="1">
    <citation type="submission" date="2023-01" db="EMBL/GenBank/DDBJ databases">
        <title>Analysis of 21 Apiospora genomes using comparative genomics revels a genus with tremendous synthesis potential of carbohydrate active enzymes and secondary metabolites.</title>
        <authorList>
            <person name="Sorensen T."/>
        </authorList>
    </citation>
    <scope>NUCLEOTIDE SEQUENCE [LARGE SCALE GENOMIC DNA]</scope>
    <source>
        <strain evidence="3 4">CBS 117206</strain>
    </source>
</reference>
<feature type="compositionally biased region" description="Low complexity" evidence="1">
    <location>
        <begin position="137"/>
        <end position="147"/>
    </location>
</feature>
<feature type="compositionally biased region" description="Polar residues" evidence="1">
    <location>
        <begin position="238"/>
        <end position="281"/>
    </location>
</feature>
<dbReference type="AlphaFoldDB" id="A0AAW0RAD8"/>
<feature type="signal peptide" evidence="2">
    <location>
        <begin position="1"/>
        <end position="17"/>
    </location>
</feature>
<feature type="compositionally biased region" description="Basic and acidic residues" evidence="1">
    <location>
        <begin position="192"/>
        <end position="206"/>
    </location>
</feature>
<proteinExistence type="predicted"/>
<dbReference type="Proteomes" id="UP001392437">
    <property type="component" value="Unassembled WGS sequence"/>
</dbReference>
<feature type="compositionally biased region" description="Polar residues" evidence="1">
    <location>
        <begin position="806"/>
        <end position="816"/>
    </location>
</feature>
<comment type="caution">
    <text evidence="3">The sequence shown here is derived from an EMBL/GenBank/DDBJ whole genome shotgun (WGS) entry which is preliminary data.</text>
</comment>
<feature type="compositionally biased region" description="Polar residues" evidence="1">
    <location>
        <begin position="58"/>
        <end position="76"/>
    </location>
</feature>